<feature type="compositionally biased region" description="Low complexity" evidence="1">
    <location>
        <begin position="1"/>
        <end position="15"/>
    </location>
</feature>
<dbReference type="SUPFAM" id="SSF101498">
    <property type="entry name" value="Anti-sigma factor FlgM"/>
    <property type="match status" value="1"/>
</dbReference>
<keyword evidence="3" id="KW-0282">Flagellum</keyword>
<gene>
    <name evidence="3" type="ORF">F4V45_07905</name>
</gene>
<reference evidence="3 4" key="1">
    <citation type="submission" date="2019-09" db="EMBL/GenBank/DDBJ databases">
        <title>Draft genome sequence of various Type strains from the CCUG.</title>
        <authorList>
            <person name="Pineiro-Iglesias B."/>
            <person name="Tunovic T."/>
            <person name="Unosson C."/>
            <person name="Inganas E."/>
            <person name="Ohlen M."/>
            <person name="Cardew S."/>
            <person name="Jensie-Markopoulos S."/>
            <person name="Salva-Serra F."/>
            <person name="Jaen-Luchoro D."/>
            <person name="Karlsson R."/>
            <person name="Svensson-Stadler L."/>
            <person name="Chun J."/>
            <person name="Moore E."/>
        </authorList>
    </citation>
    <scope>NUCLEOTIDE SEQUENCE [LARGE SCALE GENOMIC DNA]</scope>
    <source>
        <strain evidence="3 4">CCUG 32756T</strain>
    </source>
</reference>
<dbReference type="InterPro" id="IPR031316">
    <property type="entry name" value="FlgM_C"/>
</dbReference>
<dbReference type="InterPro" id="IPR035890">
    <property type="entry name" value="Anti-sigma-28_factor_FlgM_sf"/>
</dbReference>
<keyword evidence="3" id="KW-0969">Cilium</keyword>
<accession>A0A5M9QHY4</accession>
<dbReference type="EMBL" id="VXKE01000021">
    <property type="protein sequence ID" value="KAA8707780.1"/>
    <property type="molecule type" value="Genomic_DNA"/>
</dbReference>
<evidence type="ECO:0000313" key="3">
    <source>
        <dbReference type="EMBL" id="KAA8707780.1"/>
    </source>
</evidence>
<name>A0A5M9QHY4_9HELI</name>
<sequence length="73" mass="8247">MISSINSSIAAASSSTQVHRDEESRILARKSKDIEEVTEQNRVAQIKEAIENKDYQIDLRKTSEKMALDLLNV</sequence>
<dbReference type="Pfam" id="PF04316">
    <property type="entry name" value="FlgM"/>
    <property type="match status" value="1"/>
</dbReference>
<evidence type="ECO:0000259" key="2">
    <source>
        <dbReference type="Pfam" id="PF04316"/>
    </source>
</evidence>
<protein>
    <submittedName>
        <fullName evidence="3">Flagellar biosynthesis anti-sigma factor FlgM</fullName>
    </submittedName>
</protein>
<evidence type="ECO:0000313" key="4">
    <source>
        <dbReference type="Proteomes" id="UP000323707"/>
    </source>
</evidence>
<comment type="caution">
    <text evidence="3">The sequence shown here is derived from an EMBL/GenBank/DDBJ whole genome shotgun (WGS) entry which is preliminary data.</text>
</comment>
<evidence type="ECO:0000256" key="1">
    <source>
        <dbReference type="SAM" id="MobiDB-lite"/>
    </source>
</evidence>
<feature type="region of interest" description="Disordered" evidence="1">
    <location>
        <begin position="1"/>
        <end position="24"/>
    </location>
</feature>
<proteinExistence type="predicted"/>
<dbReference type="AlphaFoldDB" id="A0A5M9QHY4"/>
<dbReference type="Proteomes" id="UP000323707">
    <property type="component" value="Unassembled WGS sequence"/>
</dbReference>
<organism evidence="3 4">
    <name type="scientific">Helicobacter canis</name>
    <dbReference type="NCBI Taxonomy" id="29419"/>
    <lineage>
        <taxon>Bacteria</taxon>
        <taxon>Pseudomonadati</taxon>
        <taxon>Campylobacterota</taxon>
        <taxon>Epsilonproteobacteria</taxon>
        <taxon>Campylobacterales</taxon>
        <taxon>Helicobacteraceae</taxon>
        <taxon>Helicobacter</taxon>
    </lineage>
</organism>
<feature type="domain" description="Anti-sigma-28 factor FlgM C-terminal" evidence="2">
    <location>
        <begin position="28"/>
        <end position="66"/>
    </location>
</feature>
<keyword evidence="3" id="KW-0966">Cell projection</keyword>
<dbReference type="RefSeq" id="WP_150337793.1">
    <property type="nucleotide sequence ID" value="NZ_JAERIX010000027.1"/>
</dbReference>